<proteinExistence type="predicted"/>
<dbReference type="Proteomes" id="UP000554482">
    <property type="component" value="Unassembled WGS sequence"/>
</dbReference>
<comment type="caution">
    <text evidence="2">The sequence shown here is derived from an EMBL/GenBank/DDBJ whole genome shotgun (WGS) entry which is preliminary data.</text>
</comment>
<dbReference type="OrthoDB" id="688481at2759"/>
<feature type="compositionally biased region" description="Low complexity" evidence="1">
    <location>
        <begin position="50"/>
        <end position="64"/>
    </location>
</feature>
<organism evidence="2 3">
    <name type="scientific">Thalictrum thalictroides</name>
    <name type="common">Rue-anemone</name>
    <name type="synonym">Anemone thalictroides</name>
    <dbReference type="NCBI Taxonomy" id="46969"/>
    <lineage>
        <taxon>Eukaryota</taxon>
        <taxon>Viridiplantae</taxon>
        <taxon>Streptophyta</taxon>
        <taxon>Embryophyta</taxon>
        <taxon>Tracheophyta</taxon>
        <taxon>Spermatophyta</taxon>
        <taxon>Magnoliopsida</taxon>
        <taxon>Ranunculales</taxon>
        <taxon>Ranunculaceae</taxon>
        <taxon>Thalictroideae</taxon>
        <taxon>Thalictrum</taxon>
    </lineage>
</organism>
<feature type="region of interest" description="Disordered" evidence="1">
    <location>
        <begin position="42"/>
        <end position="76"/>
    </location>
</feature>
<keyword evidence="3" id="KW-1185">Reference proteome</keyword>
<gene>
    <name evidence="2" type="ORF">FRX31_011317</name>
</gene>
<evidence type="ECO:0000256" key="1">
    <source>
        <dbReference type="SAM" id="MobiDB-lite"/>
    </source>
</evidence>
<evidence type="ECO:0000313" key="2">
    <source>
        <dbReference type="EMBL" id="KAF5199096.1"/>
    </source>
</evidence>
<accession>A0A7J6WNY7</accession>
<evidence type="ECO:0000313" key="3">
    <source>
        <dbReference type="Proteomes" id="UP000554482"/>
    </source>
</evidence>
<name>A0A7J6WNY7_THATH</name>
<dbReference type="EMBL" id="JABWDY010012448">
    <property type="protein sequence ID" value="KAF5199096.1"/>
    <property type="molecule type" value="Genomic_DNA"/>
</dbReference>
<reference evidence="2 3" key="1">
    <citation type="submission" date="2020-06" db="EMBL/GenBank/DDBJ databases">
        <title>Transcriptomic and genomic resources for Thalictrum thalictroides and T. hernandezii: Facilitating candidate gene discovery in an emerging model plant lineage.</title>
        <authorList>
            <person name="Arias T."/>
            <person name="Riano-Pachon D.M."/>
            <person name="Di Stilio V.S."/>
        </authorList>
    </citation>
    <scope>NUCLEOTIDE SEQUENCE [LARGE SCALE GENOMIC DNA]</scope>
    <source>
        <strain evidence="3">cv. WT478/WT964</strain>
        <tissue evidence="2">Leaves</tissue>
    </source>
</reference>
<protein>
    <submittedName>
        <fullName evidence="2">Uncharacterized protein</fullName>
    </submittedName>
</protein>
<sequence>MGMRPTMASVVLMLNNSSVTMPLPSKPAFFVSTFMESYQRTGENEAHTNSSCQSVVQASSMSSATHMPVNDALITE</sequence>
<feature type="non-terminal residue" evidence="2">
    <location>
        <position position="76"/>
    </location>
</feature>
<dbReference type="AlphaFoldDB" id="A0A7J6WNY7"/>